<evidence type="ECO:0000259" key="2">
    <source>
        <dbReference type="Pfam" id="PF01979"/>
    </source>
</evidence>
<dbReference type="InterPro" id="IPR032466">
    <property type="entry name" value="Metal_Hydrolase"/>
</dbReference>
<keyword evidence="1 3" id="KW-0378">Hydrolase</keyword>
<keyword evidence="4" id="KW-1185">Reference proteome</keyword>
<dbReference type="InterPro" id="IPR011059">
    <property type="entry name" value="Metal-dep_hydrolase_composite"/>
</dbReference>
<comment type="caution">
    <text evidence="3">The sequence shown here is derived from an EMBL/GenBank/DDBJ whole genome shotgun (WGS) entry which is preliminary data.</text>
</comment>
<dbReference type="SUPFAM" id="SSF51556">
    <property type="entry name" value="Metallo-dependent hydrolases"/>
    <property type="match status" value="1"/>
</dbReference>
<dbReference type="SUPFAM" id="SSF51338">
    <property type="entry name" value="Composite domain of metallo-dependent hydrolases"/>
    <property type="match status" value="2"/>
</dbReference>
<dbReference type="CDD" id="cd01298">
    <property type="entry name" value="ATZ_TRZ_like"/>
    <property type="match status" value="1"/>
</dbReference>
<dbReference type="RefSeq" id="WP_071904566.1">
    <property type="nucleotide sequence ID" value="NZ_MPIN01000019.1"/>
</dbReference>
<evidence type="ECO:0000313" key="4">
    <source>
        <dbReference type="Proteomes" id="UP000182229"/>
    </source>
</evidence>
<evidence type="ECO:0000313" key="3">
    <source>
        <dbReference type="EMBL" id="OJH34456.1"/>
    </source>
</evidence>
<protein>
    <submittedName>
        <fullName evidence="3">Hydrolase</fullName>
    </submittedName>
</protein>
<dbReference type="OrthoDB" id="9807210at2"/>
<proteinExistence type="predicted"/>
<dbReference type="STRING" id="83449.BON30_43850"/>
<dbReference type="EMBL" id="MPIN01000019">
    <property type="protein sequence ID" value="OJH34456.1"/>
    <property type="molecule type" value="Genomic_DNA"/>
</dbReference>
<dbReference type="Gene3D" id="3.20.20.140">
    <property type="entry name" value="Metal-dependent hydrolases"/>
    <property type="match status" value="1"/>
</dbReference>
<reference evidence="4" key="1">
    <citation type="submission" date="2016-11" db="EMBL/GenBank/DDBJ databases">
        <authorList>
            <person name="Shukria A."/>
            <person name="Stevens D.C."/>
        </authorList>
    </citation>
    <scope>NUCLEOTIDE SEQUENCE [LARGE SCALE GENOMIC DNA]</scope>
    <source>
        <strain evidence="4">Cbfe23</strain>
    </source>
</reference>
<feature type="domain" description="Amidohydrolase-related" evidence="2">
    <location>
        <begin position="65"/>
        <end position="411"/>
    </location>
</feature>
<dbReference type="Pfam" id="PF01979">
    <property type="entry name" value="Amidohydro_1"/>
    <property type="match status" value="1"/>
</dbReference>
<dbReference type="PANTHER" id="PTHR43794:SF11">
    <property type="entry name" value="AMIDOHYDROLASE-RELATED DOMAIN-CONTAINING PROTEIN"/>
    <property type="match status" value="1"/>
</dbReference>
<dbReference type="InterPro" id="IPR006680">
    <property type="entry name" value="Amidohydro-rel"/>
</dbReference>
<dbReference type="Gene3D" id="2.30.40.10">
    <property type="entry name" value="Urease, subunit C, domain 1"/>
    <property type="match status" value="1"/>
</dbReference>
<evidence type="ECO:0000256" key="1">
    <source>
        <dbReference type="ARBA" id="ARBA00022801"/>
    </source>
</evidence>
<dbReference type="AlphaFoldDB" id="A0A1L9AWU1"/>
<dbReference type="GO" id="GO:0016810">
    <property type="term" value="F:hydrolase activity, acting on carbon-nitrogen (but not peptide) bonds"/>
    <property type="evidence" value="ECO:0007669"/>
    <property type="project" value="InterPro"/>
</dbReference>
<dbReference type="PANTHER" id="PTHR43794">
    <property type="entry name" value="AMINOHYDROLASE SSNA-RELATED"/>
    <property type="match status" value="1"/>
</dbReference>
<gene>
    <name evidence="3" type="ORF">BON30_43850</name>
</gene>
<sequence>MSASTPEARQTCIRDCHALVPDASGVLTLARHQDILIQGSRISEIRPTGAPLAPGVEVLEGQRMIAMPGLINTHAHVSMVIFRGLAEDVSIERWFNDFIWPLESNLTDADVYWGAMLGLIEMIEGGITTVADHYFSMDEVARAVEGAGTRAHLGSTAFSSRGYQELARTASFAERWKGGAEGRITTCMAPHAPYTCDDGLLRACVGHATRLGVGIHIHAAEDMNQTLASVNRRGRTPIQVLQDTGVLGVPTLIAHGGGLLPQDIELLVRHRAHVGIAHAPKTSLKLGMGLAPVRALRKAGIPVGLATDGAVSSNTLDLFEALRLLALTQKHDALDSEVMPLAEVLDIATRGSAAALGMGDRLGTLAPGYQADIVLVDTRGTHWQPLHDPMAGLVYSARASDVHTVMVDGRLLLRDRQLLTIDKERVLAEVASGMERLAQRVPGSRIQHYRP</sequence>
<name>A0A1L9AWU1_9BACT</name>
<dbReference type="InterPro" id="IPR050287">
    <property type="entry name" value="MTA/SAH_deaminase"/>
</dbReference>
<accession>A0A1L9AWU1</accession>
<dbReference type="Proteomes" id="UP000182229">
    <property type="component" value="Unassembled WGS sequence"/>
</dbReference>
<reference evidence="3 4" key="2">
    <citation type="submission" date="2016-12" db="EMBL/GenBank/DDBJ databases">
        <title>Draft Genome Sequence of Cystobacter ferrugineus Strain Cbfe23.</title>
        <authorList>
            <person name="Akbar S."/>
            <person name="Dowd S.E."/>
            <person name="Stevens D.C."/>
        </authorList>
    </citation>
    <scope>NUCLEOTIDE SEQUENCE [LARGE SCALE GENOMIC DNA]</scope>
    <source>
        <strain evidence="3 4">Cbfe23</strain>
    </source>
</reference>
<organism evidence="3 4">
    <name type="scientific">Cystobacter ferrugineus</name>
    <dbReference type="NCBI Taxonomy" id="83449"/>
    <lineage>
        <taxon>Bacteria</taxon>
        <taxon>Pseudomonadati</taxon>
        <taxon>Myxococcota</taxon>
        <taxon>Myxococcia</taxon>
        <taxon>Myxococcales</taxon>
        <taxon>Cystobacterineae</taxon>
        <taxon>Archangiaceae</taxon>
        <taxon>Cystobacter</taxon>
    </lineage>
</organism>